<protein>
    <submittedName>
        <fullName evidence="2">Uncharacterized protein</fullName>
    </submittedName>
</protein>
<evidence type="ECO:0000313" key="2">
    <source>
        <dbReference type="EMBL" id="NYI96887.1"/>
    </source>
</evidence>
<accession>A0A853BQQ4</accession>
<proteinExistence type="predicted"/>
<organism evidence="2 3">
    <name type="scientific">Streptomonospora nanhaiensis</name>
    <dbReference type="NCBI Taxonomy" id="1323731"/>
    <lineage>
        <taxon>Bacteria</taxon>
        <taxon>Bacillati</taxon>
        <taxon>Actinomycetota</taxon>
        <taxon>Actinomycetes</taxon>
        <taxon>Streptosporangiales</taxon>
        <taxon>Nocardiopsidaceae</taxon>
        <taxon>Streptomonospora</taxon>
    </lineage>
</organism>
<reference evidence="2 3" key="1">
    <citation type="submission" date="2020-07" db="EMBL/GenBank/DDBJ databases">
        <title>Sequencing the genomes of 1000 actinobacteria strains.</title>
        <authorList>
            <person name="Klenk H.-P."/>
        </authorList>
    </citation>
    <scope>NUCLEOTIDE SEQUENCE [LARGE SCALE GENOMIC DNA]</scope>
    <source>
        <strain evidence="2 3">DSM 45927</strain>
    </source>
</reference>
<evidence type="ECO:0000313" key="3">
    <source>
        <dbReference type="Proteomes" id="UP000575985"/>
    </source>
</evidence>
<dbReference type="AlphaFoldDB" id="A0A853BQQ4"/>
<gene>
    <name evidence="2" type="ORF">HNR12_003164</name>
</gene>
<sequence length="303" mass="32400">MSGDQEDGLRSELVTGMRRALENASAEELARDPQGALRLASLAARLAYEMLRHDHLRTAADHVRKRWGEGAVRQGPVDAAEVGRRLGALRERLDRPHTPAEIAAAATGFAGALLPGDAEAARAHETAAAVLRFTTARSEARGRLEAAAAEAAALATLHPGSADLGWAHGFVQKVAATEAAHQAELWLFPAADPQVPADPAAREYEVRRLLARRSLREPKFRKDVRTALGDLVKAERGRDAGRAEEAAARLSALLHGAANAAPGVRPLRSRPLTPEALKHSGSASRPTRRFPLGPPRSRRQSPG</sequence>
<feature type="region of interest" description="Disordered" evidence="1">
    <location>
        <begin position="261"/>
        <end position="303"/>
    </location>
</feature>
<keyword evidence="3" id="KW-1185">Reference proteome</keyword>
<dbReference type="EMBL" id="JACCFO010000001">
    <property type="protein sequence ID" value="NYI96887.1"/>
    <property type="molecule type" value="Genomic_DNA"/>
</dbReference>
<name>A0A853BQQ4_9ACTN</name>
<evidence type="ECO:0000256" key="1">
    <source>
        <dbReference type="SAM" id="MobiDB-lite"/>
    </source>
</evidence>
<dbReference type="RefSeq" id="WP_179768173.1">
    <property type="nucleotide sequence ID" value="NZ_JACCFO010000001.1"/>
</dbReference>
<comment type="caution">
    <text evidence="2">The sequence shown here is derived from an EMBL/GenBank/DDBJ whole genome shotgun (WGS) entry which is preliminary data.</text>
</comment>
<dbReference type="Proteomes" id="UP000575985">
    <property type="component" value="Unassembled WGS sequence"/>
</dbReference>